<accession>A0A8K0WJK3</accession>
<dbReference type="Proteomes" id="UP000813444">
    <property type="component" value="Unassembled WGS sequence"/>
</dbReference>
<feature type="signal peptide" evidence="1">
    <location>
        <begin position="1"/>
        <end position="15"/>
    </location>
</feature>
<dbReference type="OrthoDB" id="64281at2759"/>
<name>A0A8K0WJK3_9HYPO</name>
<proteinExistence type="predicted"/>
<comment type="caution">
    <text evidence="3">The sequence shown here is derived from an EMBL/GenBank/DDBJ whole genome shotgun (WGS) entry which is preliminary data.</text>
</comment>
<organism evidence="3 4">
    <name type="scientific">Stachybotrys elegans</name>
    <dbReference type="NCBI Taxonomy" id="80388"/>
    <lineage>
        <taxon>Eukaryota</taxon>
        <taxon>Fungi</taxon>
        <taxon>Dikarya</taxon>
        <taxon>Ascomycota</taxon>
        <taxon>Pezizomycotina</taxon>
        <taxon>Sordariomycetes</taxon>
        <taxon>Hypocreomycetidae</taxon>
        <taxon>Hypocreales</taxon>
        <taxon>Stachybotryaceae</taxon>
        <taxon>Stachybotrys</taxon>
    </lineage>
</organism>
<dbReference type="InterPro" id="IPR055915">
    <property type="entry name" value="DUF7492"/>
</dbReference>
<feature type="domain" description="DUF7492" evidence="2">
    <location>
        <begin position="43"/>
        <end position="216"/>
    </location>
</feature>
<evidence type="ECO:0000313" key="4">
    <source>
        <dbReference type="Proteomes" id="UP000813444"/>
    </source>
</evidence>
<keyword evidence="1" id="KW-0732">Signal</keyword>
<protein>
    <recommendedName>
        <fullName evidence="2">DUF7492 domain-containing protein</fullName>
    </recommendedName>
</protein>
<reference evidence="3" key="1">
    <citation type="journal article" date="2021" name="Nat. Commun.">
        <title>Genetic determinants of endophytism in the Arabidopsis root mycobiome.</title>
        <authorList>
            <person name="Mesny F."/>
            <person name="Miyauchi S."/>
            <person name="Thiergart T."/>
            <person name="Pickel B."/>
            <person name="Atanasova L."/>
            <person name="Karlsson M."/>
            <person name="Huettel B."/>
            <person name="Barry K.W."/>
            <person name="Haridas S."/>
            <person name="Chen C."/>
            <person name="Bauer D."/>
            <person name="Andreopoulos W."/>
            <person name="Pangilinan J."/>
            <person name="LaButti K."/>
            <person name="Riley R."/>
            <person name="Lipzen A."/>
            <person name="Clum A."/>
            <person name="Drula E."/>
            <person name="Henrissat B."/>
            <person name="Kohler A."/>
            <person name="Grigoriev I.V."/>
            <person name="Martin F.M."/>
            <person name="Hacquard S."/>
        </authorList>
    </citation>
    <scope>NUCLEOTIDE SEQUENCE</scope>
    <source>
        <strain evidence="3">MPI-CAGE-CH-0235</strain>
    </source>
</reference>
<dbReference type="AlphaFoldDB" id="A0A8K0WJK3"/>
<evidence type="ECO:0000259" key="2">
    <source>
        <dbReference type="Pfam" id="PF24320"/>
    </source>
</evidence>
<sequence length="228" mass="25554">MYWLLVLHLIGAALAHSWNEQLSVIIDGEYSGQNGYPRGYVSHLLCSPSQRTSNQAEGYPRLRVSPGSYIAMKYLENGKPAGRGKVHVFGTDEPDAQEVLTRVLEWTADGLGGDGRGKLLTIQDFDDGRCYQINGGSISLERQTRYPNPVPGIPNSINEQWCETNVMVPEDLLHGSMYTLYWVWQWPTSPGSPGLPEGKDEYYTTCSDVDIVPYIDQRSSEICYRKLS</sequence>
<evidence type="ECO:0000313" key="3">
    <source>
        <dbReference type="EMBL" id="KAH7304406.1"/>
    </source>
</evidence>
<dbReference type="EMBL" id="JAGPNK010000023">
    <property type="protein sequence ID" value="KAH7304406.1"/>
    <property type="molecule type" value="Genomic_DNA"/>
</dbReference>
<keyword evidence="4" id="KW-1185">Reference proteome</keyword>
<gene>
    <name evidence="3" type="ORF">B0I35DRAFT_454703</name>
</gene>
<dbReference type="Pfam" id="PF24320">
    <property type="entry name" value="DUF7492"/>
    <property type="match status" value="1"/>
</dbReference>
<feature type="chain" id="PRO_5035432670" description="DUF7492 domain-containing protein" evidence="1">
    <location>
        <begin position="16"/>
        <end position="228"/>
    </location>
</feature>
<evidence type="ECO:0000256" key="1">
    <source>
        <dbReference type="SAM" id="SignalP"/>
    </source>
</evidence>